<organism evidence="1 2">
    <name type="scientific">Candidatus Chlamydia sanziniae</name>
    <dbReference type="NCBI Taxonomy" id="1806891"/>
    <lineage>
        <taxon>Bacteria</taxon>
        <taxon>Pseudomonadati</taxon>
        <taxon>Chlamydiota</taxon>
        <taxon>Chlamydiia</taxon>
        <taxon>Chlamydiales</taxon>
        <taxon>Chlamydiaceae</taxon>
        <taxon>Chlamydia/Chlamydophila group</taxon>
        <taxon>Chlamydia</taxon>
    </lineage>
</organism>
<dbReference type="EMBL" id="CP014639">
    <property type="protein sequence ID" value="ANH78554.1"/>
    <property type="molecule type" value="Genomic_DNA"/>
</dbReference>
<dbReference type="InterPro" id="IPR011990">
    <property type="entry name" value="TPR-like_helical_dom_sf"/>
</dbReference>
<gene>
    <name evidence="1" type="ORF">Cs308_0383</name>
</gene>
<dbReference type="STRING" id="1806891.Cs308_0383"/>
<protein>
    <submittedName>
        <fullName evidence="1">Uncharacterized protein</fullName>
    </submittedName>
</protein>
<evidence type="ECO:0000313" key="2">
    <source>
        <dbReference type="Proteomes" id="UP000078162"/>
    </source>
</evidence>
<sequence>MLRYVLFCVFLFTCFATGSGLYYLFSSFTSLTKKLKTETFHTLWEEGLKEIPEGTLHCPSAEQQRAHLLCFQGFLLQKQQNFSQADKIFTKAYDEAEKTPFVFKEELLGGSIFNYFFLDKLNCMETFLSRLEEHCPNSPYLCLFKALLSYKQQEFEKTIEFLSCWQREKSRAQAPWLNLNIQQLLGDFFFDQVMAHSLVETDMFPEGRIILNRIIDKLLKRDCEWNTKIYDRTALLLSQSYFLELMQSQSIHIYADYHKMVLFYLKKVHLIEQNLYKQLFPEEKFISMLMTHALTLPIEELSPIIQLLEIWQRHYLHPTCSLVIQPLVENFSKRQDKAAQFCEALVSCSGLEELQQKLVVTFETLLSDKVQQVETLEAKQCVSLLRILDPQISISEKLTLSQETLQKIVLYDDDEQLMKLQNYLALWEAIQSYDIDRQQLVYRLVHSAKQLWKQGGVDQKALKLLQLVLDFTSYDIECENIVFLFVKQVYKQALACHAISRLLHLENFITATGIPSVLISEAEIANFLEDADYLFNHGDYNKCYFYTLWLTKIAPSSHTYRLLGLCLVENKCYEEAWRYFQLLSPNNSVYDSKIQKALALCQKHLPKDLQVNKR</sequence>
<dbReference type="KEGG" id="csaz:Cs308_0383"/>
<dbReference type="RefSeq" id="WP_066481895.1">
    <property type="nucleotide sequence ID" value="NZ_CP014639.1"/>
</dbReference>
<dbReference type="InterPro" id="IPR010764">
    <property type="entry name" value="DUF1347"/>
</dbReference>
<proteinExistence type="predicted"/>
<name>A0A1A9HWZ0_9CHLA</name>
<reference evidence="2" key="1">
    <citation type="submission" date="2016-03" db="EMBL/GenBank/DDBJ databases">
        <title>Culture-independent genomics supports pathogen discovery for uncultivable bacteria within the genus Chlamydia.</title>
        <authorList>
            <person name="Taylor-Brown A."/>
            <person name="Bachmann N.L."/>
            <person name="Borel N."/>
            <person name="Polkinghorne A."/>
        </authorList>
    </citation>
    <scope>NUCLEOTIDE SEQUENCE [LARGE SCALE GENOMIC DNA]</scope>
    <source>
        <strain evidence="2">2742-308</strain>
    </source>
</reference>
<accession>A0A1A9HWZ0</accession>
<dbReference type="AlphaFoldDB" id="A0A1A9HWZ0"/>
<evidence type="ECO:0000313" key="1">
    <source>
        <dbReference type="EMBL" id="ANH78554.1"/>
    </source>
</evidence>
<keyword evidence="2" id="KW-1185">Reference proteome</keyword>
<dbReference type="Proteomes" id="UP000078162">
    <property type="component" value="Chromosome"/>
</dbReference>
<dbReference type="PATRIC" id="fig|1806891.3.peg.374"/>
<dbReference type="OrthoDB" id="19068at2"/>
<dbReference type="SUPFAM" id="SSF48452">
    <property type="entry name" value="TPR-like"/>
    <property type="match status" value="1"/>
</dbReference>
<dbReference type="Pfam" id="PF07079">
    <property type="entry name" value="DUF1347"/>
    <property type="match status" value="1"/>
</dbReference>